<dbReference type="Pfam" id="PF00497">
    <property type="entry name" value="SBP_bac_3"/>
    <property type="match status" value="1"/>
</dbReference>
<protein>
    <submittedName>
        <fullName evidence="4">Transporter substrate-binding domain-containing protein</fullName>
    </submittedName>
</protein>
<keyword evidence="2" id="KW-0732">Signal</keyword>
<dbReference type="SMART" id="SM00062">
    <property type="entry name" value="PBPb"/>
    <property type="match status" value="1"/>
</dbReference>
<dbReference type="SUPFAM" id="SSF53850">
    <property type="entry name" value="Periplasmic binding protein-like II"/>
    <property type="match status" value="1"/>
</dbReference>
<accession>A0A853IN37</accession>
<dbReference type="PANTHER" id="PTHR35936">
    <property type="entry name" value="MEMBRANE-BOUND LYTIC MUREIN TRANSGLYCOSYLASE F"/>
    <property type="match status" value="1"/>
</dbReference>
<gene>
    <name evidence="4" type="ORF">H0A36_24770</name>
</gene>
<dbReference type="Gene3D" id="3.40.190.10">
    <property type="entry name" value="Periplasmic binding protein-like II"/>
    <property type="match status" value="2"/>
</dbReference>
<dbReference type="AlphaFoldDB" id="A0A853IN37"/>
<evidence type="ECO:0000313" key="4">
    <source>
        <dbReference type="EMBL" id="NYZ69236.1"/>
    </source>
</evidence>
<dbReference type="InterPro" id="IPR001638">
    <property type="entry name" value="Solute-binding_3/MltF_N"/>
</dbReference>
<proteinExistence type="inferred from homology"/>
<sequence length="242" mass="27436">MKQLLSIWLWLLASICYGEKITGAGDPWPPFLSPDLPGQGVALEIVTEAFKREGYELDMNFVPWARAIDGVKKGSYDVLVGTWWTEERTKFLHYSDSYLENQIKFIKRKGDDFEFNGLASLDGKKVGIIRGYGYGDEFLSATNFSRPETSDLIKNLKKLVAKRIDITLEDEIVARALIADKEPKLIEQIEFTNNALSINKLHVTSGLKNKKHKAIIDAFNKGLKAIKEDGTFDKILQKHKLK</sequence>
<evidence type="ECO:0000313" key="5">
    <source>
        <dbReference type="Proteomes" id="UP000569732"/>
    </source>
</evidence>
<feature type="domain" description="Solute-binding protein family 3/N-terminal" evidence="3">
    <location>
        <begin position="32"/>
        <end position="242"/>
    </location>
</feature>
<name>A0A853IN37_9GAMM</name>
<dbReference type="EMBL" id="JACCKB010000069">
    <property type="protein sequence ID" value="NYZ69236.1"/>
    <property type="molecule type" value="Genomic_DNA"/>
</dbReference>
<dbReference type="RefSeq" id="WP_180571231.1">
    <property type="nucleotide sequence ID" value="NZ_JACCKB010000069.1"/>
</dbReference>
<evidence type="ECO:0000256" key="1">
    <source>
        <dbReference type="ARBA" id="ARBA00010333"/>
    </source>
</evidence>
<comment type="similarity">
    <text evidence="1">Belongs to the bacterial solute-binding protein 3 family.</text>
</comment>
<dbReference type="Proteomes" id="UP000569732">
    <property type="component" value="Unassembled WGS sequence"/>
</dbReference>
<evidence type="ECO:0000259" key="3">
    <source>
        <dbReference type="SMART" id="SM00062"/>
    </source>
</evidence>
<organism evidence="4 5">
    <name type="scientific">Spartinivicinus marinus</name>
    <dbReference type="NCBI Taxonomy" id="2994442"/>
    <lineage>
        <taxon>Bacteria</taxon>
        <taxon>Pseudomonadati</taxon>
        <taxon>Pseudomonadota</taxon>
        <taxon>Gammaproteobacteria</taxon>
        <taxon>Oceanospirillales</taxon>
        <taxon>Zooshikellaceae</taxon>
        <taxon>Spartinivicinus</taxon>
    </lineage>
</organism>
<dbReference type="PANTHER" id="PTHR35936:SF25">
    <property type="entry name" value="ABC TRANSPORTER SUBSTRATE-BINDING PROTEIN"/>
    <property type="match status" value="1"/>
</dbReference>
<evidence type="ECO:0000256" key="2">
    <source>
        <dbReference type="ARBA" id="ARBA00022729"/>
    </source>
</evidence>
<keyword evidence="5" id="KW-1185">Reference proteome</keyword>
<comment type="caution">
    <text evidence="4">The sequence shown here is derived from an EMBL/GenBank/DDBJ whole genome shotgun (WGS) entry which is preliminary data.</text>
</comment>
<reference evidence="4 5" key="1">
    <citation type="submission" date="2020-07" db="EMBL/GenBank/DDBJ databases">
        <title>Endozoicomonas sp. nov., isolated from sediment.</title>
        <authorList>
            <person name="Gu T."/>
        </authorList>
    </citation>
    <scope>NUCLEOTIDE SEQUENCE [LARGE SCALE GENOMIC DNA]</scope>
    <source>
        <strain evidence="4 5">SM1973</strain>
    </source>
</reference>